<dbReference type="STRING" id="1391653.AKJ08_3407"/>
<keyword evidence="1" id="KW-0969">Cilium</keyword>
<dbReference type="RefSeq" id="WP_050727101.1">
    <property type="nucleotide sequence ID" value="NZ_CP012332.1"/>
</dbReference>
<evidence type="ECO:0000313" key="1">
    <source>
        <dbReference type="EMBL" id="AKU93020.1"/>
    </source>
</evidence>
<dbReference type="EMBL" id="CP012332">
    <property type="protein sequence ID" value="AKU93020.1"/>
    <property type="molecule type" value="Genomic_DNA"/>
</dbReference>
<protein>
    <submittedName>
        <fullName evidence="1">Flagellar protein FlbD</fullName>
    </submittedName>
</protein>
<keyword evidence="1" id="KW-0966">Cell projection</keyword>
<proteinExistence type="predicted"/>
<reference evidence="1 2" key="1">
    <citation type="submission" date="2015-08" db="EMBL/GenBank/DDBJ databases">
        <authorList>
            <person name="Babu N.S."/>
            <person name="Beckwith C.J."/>
            <person name="Beseler K.G."/>
            <person name="Brison A."/>
            <person name="Carone J.V."/>
            <person name="Caskin T.P."/>
            <person name="Diamond M."/>
            <person name="Durham M.E."/>
            <person name="Foxe J.M."/>
            <person name="Go M."/>
            <person name="Henderson B.A."/>
            <person name="Jones I.B."/>
            <person name="McGettigan J.A."/>
            <person name="Micheletti S.J."/>
            <person name="Nasrallah M.E."/>
            <person name="Ortiz D."/>
            <person name="Piller C.R."/>
            <person name="Privatt S.R."/>
            <person name="Schneider S.L."/>
            <person name="Sharp S."/>
            <person name="Smith T.C."/>
            <person name="Stanton J.D."/>
            <person name="Ullery H.E."/>
            <person name="Wilson R.J."/>
            <person name="Serrano M.G."/>
            <person name="Buck G."/>
            <person name="Lee V."/>
            <person name="Wang Y."/>
            <person name="Carvalho R."/>
            <person name="Voegtly L."/>
            <person name="Shi R."/>
            <person name="Duckworth R."/>
            <person name="Johnson A."/>
            <person name="Loviza R."/>
            <person name="Walstead R."/>
            <person name="Shah Z."/>
            <person name="Kiflezghi M."/>
            <person name="Wade K."/>
            <person name="Ball S.L."/>
            <person name="Bradley K.W."/>
            <person name="Asai D.J."/>
            <person name="Bowman C.A."/>
            <person name="Russell D.A."/>
            <person name="Pope W.H."/>
            <person name="Jacobs-Sera D."/>
            <person name="Hendrix R.W."/>
            <person name="Hatfull G.F."/>
        </authorList>
    </citation>
    <scope>NUCLEOTIDE SEQUENCE [LARGE SCALE GENOMIC DNA]</scope>
    <source>
        <strain evidence="1 2">DSM 27710</strain>
    </source>
</reference>
<keyword evidence="2" id="KW-1185">Reference proteome</keyword>
<dbReference type="PANTHER" id="PTHR39185">
    <property type="entry name" value="SWARMING MOTILITY PROTEIN SWRD"/>
    <property type="match status" value="1"/>
</dbReference>
<dbReference type="KEGG" id="vin:AKJ08_3407"/>
<gene>
    <name evidence="1" type="ORF">AKJ08_3407</name>
</gene>
<name>A0A0K1PHM4_9BACT</name>
<dbReference type="InterPro" id="IPR009384">
    <property type="entry name" value="SwrD-like"/>
</dbReference>
<keyword evidence="1" id="KW-0282">Flagellum</keyword>
<dbReference type="OrthoDB" id="9799862at2"/>
<accession>A0A0K1PHM4</accession>
<dbReference type="Proteomes" id="UP000055590">
    <property type="component" value="Chromosome"/>
</dbReference>
<sequence length="66" mass="7230">MIHVTRLDGRAIVVNAELIATVEATPDTIVTLVNGARILVQESTDEVVQGVIAYRRALYEAPVKRN</sequence>
<dbReference type="Pfam" id="PF06289">
    <property type="entry name" value="FlbD"/>
    <property type="match status" value="1"/>
</dbReference>
<dbReference type="PANTHER" id="PTHR39185:SF1">
    <property type="entry name" value="SWARMING MOTILITY PROTEIN SWRD"/>
    <property type="match status" value="1"/>
</dbReference>
<organism evidence="1 2">
    <name type="scientific">Vulgatibacter incomptus</name>
    <dbReference type="NCBI Taxonomy" id="1391653"/>
    <lineage>
        <taxon>Bacteria</taxon>
        <taxon>Pseudomonadati</taxon>
        <taxon>Myxococcota</taxon>
        <taxon>Myxococcia</taxon>
        <taxon>Myxococcales</taxon>
        <taxon>Cystobacterineae</taxon>
        <taxon>Vulgatibacteraceae</taxon>
        <taxon>Vulgatibacter</taxon>
    </lineage>
</organism>
<evidence type="ECO:0000313" key="2">
    <source>
        <dbReference type="Proteomes" id="UP000055590"/>
    </source>
</evidence>
<dbReference type="AlphaFoldDB" id="A0A0K1PHM4"/>